<accession>A0A7S1RPL2</accession>
<dbReference type="AlphaFoldDB" id="A0A7S1RPL2"/>
<reference evidence="1" key="1">
    <citation type="submission" date="2021-01" db="EMBL/GenBank/DDBJ databases">
        <authorList>
            <person name="Corre E."/>
            <person name="Pelletier E."/>
            <person name="Niang G."/>
            <person name="Scheremetjew M."/>
            <person name="Finn R."/>
            <person name="Kale V."/>
            <person name="Holt S."/>
            <person name="Cochrane G."/>
            <person name="Meng A."/>
            <person name="Brown T."/>
            <person name="Cohen L."/>
        </authorList>
    </citation>
    <scope>NUCLEOTIDE SEQUENCE</scope>
    <source>
        <strain evidence="1">OF101</strain>
    </source>
</reference>
<organism evidence="1">
    <name type="scientific">Alexandrium catenella</name>
    <name type="common">Red tide dinoflagellate</name>
    <name type="synonym">Gonyaulax catenella</name>
    <dbReference type="NCBI Taxonomy" id="2925"/>
    <lineage>
        <taxon>Eukaryota</taxon>
        <taxon>Sar</taxon>
        <taxon>Alveolata</taxon>
        <taxon>Dinophyceae</taxon>
        <taxon>Gonyaulacales</taxon>
        <taxon>Pyrocystaceae</taxon>
        <taxon>Alexandrium</taxon>
    </lineage>
</organism>
<dbReference type="EMBL" id="HBGE01082237">
    <property type="protein sequence ID" value="CAD9172300.1"/>
    <property type="molecule type" value="Transcribed_RNA"/>
</dbReference>
<name>A0A7S1RPL2_ALECA</name>
<sequence length="110" mass="12143">MAQEESRFPANASLATRGMTASFGTEVKSSSQPPTIIPQVFATPASAILQRTRGQEYPCTAGMHNRSWVTTTPVPNQPYLTKRIYGDHLHIFDPITMFYGDGQPITLKTN</sequence>
<gene>
    <name evidence="1" type="ORF">ACAT0790_LOCUS49069</name>
</gene>
<proteinExistence type="predicted"/>
<evidence type="ECO:0000313" key="1">
    <source>
        <dbReference type="EMBL" id="CAD9172300.1"/>
    </source>
</evidence>
<protein>
    <submittedName>
        <fullName evidence="1">Uncharacterized protein</fullName>
    </submittedName>
</protein>